<comment type="caution">
    <text evidence="2">The sequence shown here is derived from an EMBL/GenBank/DDBJ whole genome shotgun (WGS) entry which is preliminary data.</text>
</comment>
<organism evidence="2 3">
    <name type="scientific">Anaeromyces robustus</name>
    <dbReference type="NCBI Taxonomy" id="1754192"/>
    <lineage>
        <taxon>Eukaryota</taxon>
        <taxon>Fungi</taxon>
        <taxon>Fungi incertae sedis</taxon>
        <taxon>Chytridiomycota</taxon>
        <taxon>Chytridiomycota incertae sedis</taxon>
        <taxon>Neocallimastigomycetes</taxon>
        <taxon>Neocallimastigales</taxon>
        <taxon>Neocallimastigaceae</taxon>
        <taxon>Anaeromyces</taxon>
    </lineage>
</organism>
<dbReference type="EMBL" id="MCFG01000503">
    <property type="protein sequence ID" value="ORX64716.1"/>
    <property type="molecule type" value="Genomic_DNA"/>
</dbReference>
<sequence length="235" mass="27304">MNLVVSIILFVSIIQQFFCNIPKESKNENGSQHLLKNNYMENKVKEESVLQDLKKNSSIENEIKKFKEFCLYNSEGVIKIYDPIYRNNKEKLVHEVLGPTWYGASFCNNNTLVNSLGMYFDISKSKLHKRVEEETPVNDNNIFRGENPLLESDYETITTQYIDNIYEELKNSKRKYMPLTSVSPGYNSYHKSLTIGIDNNNEPVNIRFALGGFIKILYLQSLQNVMQFEVVKVVM</sequence>
<keyword evidence="1" id="KW-0732">Signal</keyword>
<evidence type="ECO:0000313" key="2">
    <source>
        <dbReference type="EMBL" id="ORX64716.1"/>
    </source>
</evidence>
<name>A0A1Y1VUM6_9FUNG</name>
<dbReference type="AlphaFoldDB" id="A0A1Y1VUM6"/>
<dbReference type="Proteomes" id="UP000193944">
    <property type="component" value="Unassembled WGS sequence"/>
</dbReference>
<proteinExistence type="predicted"/>
<reference evidence="2 3" key="2">
    <citation type="submission" date="2016-08" db="EMBL/GenBank/DDBJ databases">
        <title>Pervasive Adenine N6-methylation of Active Genes in Fungi.</title>
        <authorList>
            <consortium name="DOE Joint Genome Institute"/>
            <person name="Mondo S.J."/>
            <person name="Dannebaum R.O."/>
            <person name="Kuo R.C."/>
            <person name="Labutti K."/>
            <person name="Haridas S."/>
            <person name="Kuo A."/>
            <person name="Salamov A."/>
            <person name="Ahrendt S.R."/>
            <person name="Lipzen A."/>
            <person name="Sullivan W."/>
            <person name="Andreopoulos W.B."/>
            <person name="Clum A."/>
            <person name="Lindquist E."/>
            <person name="Daum C."/>
            <person name="Ramamoorthy G.K."/>
            <person name="Gryganskyi A."/>
            <person name="Culley D."/>
            <person name="Magnuson J.K."/>
            <person name="James T.Y."/>
            <person name="O'Malley M.A."/>
            <person name="Stajich J.E."/>
            <person name="Spatafora J.W."/>
            <person name="Visel A."/>
            <person name="Grigoriev I.V."/>
        </authorList>
    </citation>
    <scope>NUCLEOTIDE SEQUENCE [LARGE SCALE GENOMIC DNA]</scope>
    <source>
        <strain evidence="2 3">S4</strain>
    </source>
</reference>
<feature type="chain" id="PRO_5013141419" evidence="1">
    <location>
        <begin position="20"/>
        <end position="235"/>
    </location>
</feature>
<evidence type="ECO:0000256" key="1">
    <source>
        <dbReference type="SAM" id="SignalP"/>
    </source>
</evidence>
<keyword evidence="3" id="KW-1185">Reference proteome</keyword>
<reference evidence="2 3" key="1">
    <citation type="submission" date="2016-08" db="EMBL/GenBank/DDBJ databases">
        <title>A Parts List for Fungal Cellulosomes Revealed by Comparative Genomics.</title>
        <authorList>
            <consortium name="DOE Joint Genome Institute"/>
            <person name="Haitjema C.H."/>
            <person name="Gilmore S.P."/>
            <person name="Henske J.K."/>
            <person name="Solomon K.V."/>
            <person name="De Groot R."/>
            <person name="Kuo A."/>
            <person name="Mondo S.J."/>
            <person name="Salamov A.A."/>
            <person name="Labutti K."/>
            <person name="Zhao Z."/>
            <person name="Chiniquy J."/>
            <person name="Barry K."/>
            <person name="Brewer H.M."/>
            <person name="Purvine S.O."/>
            <person name="Wright A.T."/>
            <person name="Boxma B."/>
            <person name="Van Alen T."/>
            <person name="Hackstein J.H."/>
            <person name="Baker S.E."/>
            <person name="Grigoriev I.V."/>
            <person name="O'Malley M.A."/>
        </authorList>
    </citation>
    <scope>NUCLEOTIDE SEQUENCE [LARGE SCALE GENOMIC DNA]</scope>
    <source>
        <strain evidence="2 3">S4</strain>
    </source>
</reference>
<feature type="signal peptide" evidence="1">
    <location>
        <begin position="1"/>
        <end position="19"/>
    </location>
</feature>
<evidence type="ECO:0000313" key="3">
    <source>
        <dbReference type="Proteomes" id="UP000193944"/>
    </source>
</evidence>
<protein>
    <submittedName>
        <fullName evidence="2">Uncharacterized protein</fullName>
    </submittedName>
</protein>
<dbReference type="STRING" id="1754192.A0A1Y1VUM6"/>
<dbReference type="OrthoDB" id="10353030at2759"/>
<accession>A0A1Y1VUM6</accession>
<gene>
    <name evidence="2" type="ORF">BCR32DRAFT_250969</name>
</gene>